<dbReference type="Proteomes" id="UP001063166">
    <property type="component" value="Unassembled WGS sequence"/>
</dbReference>
<feature type="transmembrane region" description="Helical" evidence="2">
    <location>
        <begin position="194"/>
        <end position="214"/>
    </location>
</feature>
<keyword evidence="4" id="KW-1185">Reference proteome</keyword>
<name>A0A9P3UKJ1_LYOSH</name>
<evidence type="ECO:0000256" key="1">
    <source>
        <dbReference type="SAM" id="MobiDB-lite"/>
    </source>
</evidence>
<dbReference type="AlphaFoldDB" id="A0A9P3UKJ1"/>
<keyword evidence="2" id="KW-0472">Membrane</keyword>
<dbReference type="EMBL" id="BRPK01000005">
    <property type="protein sequence ID" value="GLB38169.1"/>
    <property type="molecule type" value="Genomic_DNA"/>
</dbReference>
<evidence type="ECO:0000256" key="2">
    <source>
        <dbReference type="SAM" id="Phobius"/>
    </source>
</evidence>
<comment type="caution">
    <text evidence="3">The sequence shown here is derived from an EMBL/GenBank/DDBJ whole genome shotgun (WGS) entry which is preliminary data.</text>
</comment>
<proteinExistence type="predicted"/>
<evidence type="ECO:0000313" key="4">
    <source>
        <dbReference type="Proteomes" id="UP001063166"/>
    </source>
</evidence>
<feature type="region of interest" description="Disordered" evidence="1">
    <location>
        <begin position="1"/>
        <end position="85"/>
    </location>
</feature>
<dbReference type="OrthoDB" id="5582002at2759"/>
<keyword evidence="2" id="KW-1133">Transmembrane helix</keyword>
<protein>
    <submittedName>
        <fullName evidence="3">Uncharacterized protein</fullName>
    </submittedName>
</protein>
<organism evidence="3 4">
    <name type="scientific">Lyophyllum shimeji</name>
    <name type="common">Hon-shimeji</name>
    <name type="synonym">Tricholoma shimeji</name>
    <dbReference type="NCBI Taxonomy" id="47721"/>
    <lineage>
        <taxon>Eukaryota</taxon>
        <taxon>Fungi</taxon>
        <taxon>Dikarya</taxon>
        <taxon>Basidiomycota</taxon>
        <taxon>Agaricomycotina</taxon>
        <taxon>Agaricomycetes</taxon>
        <taxon>Agaricomycetidae</taxon>
        <taxon>Agaricales</taxon>
        <taxon>Tricholomatineae</taxon>
        <taxon>Lyophyllaceae</taxon>
        <taxon>Lyophyllum</taxon>
    </lineage>
</organism>
<sequence length="381" mass="42690">MDYDRKSNVSSFYGGRKSSDVLNADFPQTASGRPRDDASSFFNPEQAPRTSTEPLTGRHSTAGYNRGSFFHAGREEPLKGGRDEEEAANNVGETIWDVYADFNNAGPRYSTAYGQAEKGYHQLPPSTPKQEEDGTNPVELVTVPALGPEWGRDELREMSKAGRKERKAELRREKWKAWMRGERGMCGRWFTRKMLVWVLFGLCALTAIVIGFTIPRVPAFSFNDENPLVPATGKWNASIPTYFNRAPANFSFPAFAMLRVDTNANYLPVRFKYIHANVYDLITSNLVGVGGFNDTTLPAHSFPEILLPLNFSYVGSNYTDPTWVNWYNGCKSKTTYVDGKRDAVKFRLVLDMRILGLPNEHHTSTQISDAACPIELSPNNG</sequence>
<accession>A0A9P3UKJ1</accession>
<feature type="compositionally biased region" description="Basic and acidic residues" evidence="1">
    <location>
        <begin position="72"/>
        <end position="82"/>
    </location>
</feature>
<feature type="compositionally biased region" description="Polar residues" evidence="1">
    <location>
        <begin position="40"/>
        <end position="63"/>
    </location>
</feature>
<keyword evidence="2" id="KW-0812">Transmembrane</keyword>
<reference evidence="3" key="1">
    <citation type="submission" date="2022-07" db="EMBL/GenBank/DDBJ databases">
        <title>The genome of Lyophyllum shimeji provides insight into the initial evolution of ectomycorrhizal fungal genome.</title>
        <authorList>
            <person name="Kobayashi Y."/>
            <person name="Shibata T."/>
            <person name="Hirakawa H."/>
            <person name="Shigenobu S."/>
            <person name="Nishiyama T."/>
            <person name="Yamada A."/>
            <person name="Hasebe M."/>
            <person name="Kawaguchi M."/>
        </authorList>
    </citation>
    <scope>NUCLEOTIDE SEQUENCE</scope>
    <source>
        <strain evidence="3">AT787</strain>
    </source>
</reference>
<evidence type="ECO:0000313" key="3">
    <source>
        <dbReference type="EMBL" id="GLB38169.1"/>
    </source>
</evidence>
<gene>
    <name evidence="3" type="ORF">LshimejAT787_0500340</name>
</gene>